<sequence length="391" mass="40333">MVEIYIAAAKRTPIGKLGGALGEMSAADLGAAVIDSIMSELDLGPDAVDEVIMGQVLTGGAGQNPARQAALQAGLPNTIPAMTVNQVCGAGQRSIHLAAQAIKCGDADLIVAGGQDSMTRAPQVVYNTRNGQKAAPHMADSMIVDGLWDVFNDIHMGETVEQLATRFQITREDQDTFAVHSQAKTAKAVEEGRFESQIVPIRLKGAKDERIVSADEHPRPGATAQKLAALKPVFSETGTITAGNSSGLNDGAAAVLVGSEEKLSELGLEPLVRVVSYASAALDPMDMGLGPVHAINAAIRKAGWSADGVDVFEINEAFAAQAIAVNKSLGVDPAKVNVNGGAIALGHPLAGSGGRTVVALIHEMLRQNAYRGVASLCIGGGQGVAICLERP</sequence>
<organism evidence="13 14">
    <name type="scientific">Hoeflea prorocentri</name>
    <dbReference type="NCBI Taxonomy" id="1922333"/>
    <lineage>
        <taxon>Bacteria</taxon>
        <taxon>Pseudomonadati</taxon>
        <taxon>Pseudomonadota</taxon>
        <taxon>Alphaproteobacteria</taxon>
        <taxon>Hyphomicrobiales</taxon>
        <taxon>Rhizobiaceae</taxon>
        <taxon>Hoeflea</taxon>
    </lineage>
</organism>
<comment type="pathway">
    <text evidence="1">Biopolymer metabolism; poly-(R)-3-hydroxybutanoate biosynthesis.</text>
</comment>
<gene>
    <name evidence="13" type="ORF">OQ273_21020</name>
</gene>
<dbReference type="SUPFAM" id="SSF53901">
    <property type="entry name" value="Thiolase-like"/>
    <property type="match status" value="2"/>
</dbReference>
<feature type="active site" description="Proton acceptor" evidence="9">
    <location>
        <position position="347"/>
    </location>
</feature>
<dbReference type="PANTHER" id="PTHR18919">
    <property type="entry name" value="ACETYL-COA C-ACYLTRANSFERASE"/>
    <property type="match status" value="1"/>
</dbReference>
<proteinExistence type="inferred from homology"/>
<keyword evidence="6 10" id="KW-0012">Acyltransferase</keyword>
<feature type="active site" description="Proton acceptor" evidence="9">
    <location>
        <position position="377"/>
    </location>
</feature>
<dbReference type="NCBIfam" id="TIGR01930">
    <property type="entry name" value="AcCoA-C-Actrans"/>
    <property type="match status" value="1"/>
</dbReference>
<dbReference type="PROSITE" id="PS00737">
    <property type="entry name" value="THIOLASE_2"/>
    <property type="match status" value="1"/>
</dbReference>
<reference evidence="13" key="1">
    <citation type="submission" date="2022-11" db="EMBL/GenBank/DDBJ databases">
        <title>Draft genome sequence of Hoeflea poritis E7-10 and Hoeflea prorocentri PM5-8, separated from scleractinian coral Porites lutea and marine dinoflagellate.</title>
        <authorList>
            <person name="Zhang G."/>
            <person name="Wei Q."/>
            <person name="Cai L."/>
        </authorList>
    </citation>
    <scope>NUCLEOTIDE SEQUENCE</scope>
    <source>
        <strain evidence="13">PM5-8</strain>
    </source>
</reference>
<comment type="pathway">
    <text evidence="7">Metabolic intermediate biosynthesis; (R)-mevalonate biosynthesis; (R)-mevalonate from acetyl-CoA: step 1/3.</text>
</comment>
<dbReference type="PANTHER" id="PTHR18919:SF107">
    <property type="entry name" value="ACETYL-COA ACETYLTRANSFERASE, CYTOSOLIC"/>
    <property type="match status" value="1"/>
</dbReference>
<evidence type="ECO:0000256" key="8">
    <source>
        <dbReference type="ARBA" id="ARBA00080155"/>
    </source>
</evidence>
<keyword evidence="4 10" id="KW-0808">Transferase</keyword>
<dbReference type="InterPro" id="IPR020616">
    <property type="entry name" value="Thiolase_N"/>
</dbReference>
<keyword evidence="5" id="KW-0583">PHB biosynthesis</keyword>
<dbReference type="AlphaFoldDB" id="A0A9X3UMT2"/>
<dbReference type="Proteomes" id="UP001151234">
    <property type="component" value="Unassembled WGS sequence"/>
</dbReference>
<evidence type="ECO:0000313" key="14">
    <source>
        <dbReference type="Proteomes" id="UP001151234"/>
    </source>
</evidence>
<dbReference type="InterPro" id="IPR020617">
    <property type="entry name" value="Thiolase_C"/>
</dbReference>
<accession>A0A9X3UMT2</accession>
<evidence type="ECO:0000256" key="7">
    <source>
        <dbReference type="ARBA" id="ARBA00037924"/>
    </source>
</evidence>
<evidence type="ECO:0000259" key="11">
    <source>
        <dbReference type="Pfam" id="PF00108"/>
    </source>
</evidence>
<dbReference type="FunFam" id="3.40.47.10:FF:000010">
    <property type="entry name" value="Acetyl-CoA acetyltransferase (Thiolase)"/>
    <property type="match status" value="1"/>
</dbReference>
<feature type="domain" description="Thiolase N-terminal" evidence="11">
    <location>
        <begin position="4"/>
        <end position="260"/>
    </location>
</feature>
<evidence type="ECO:0000256" key="5">
    <source>
        <dbReference type="ARBA" id="ARBA00022752"/>
    </source>
</evidence>
<dbReference type="InterPro" id="IPR002155">
    <property type="entry name" value="Thiolase"/>
</dbReference>
<keyword evidence="14" id="KW-1185">Reference proteome</keyword>
<evidence type="ECO:0000256" key="9">
    <source>
        <dbReference type="PIRSR" id="PIRSR000429-1"/>
    </source>
</evidence>
<dbReference type="GO" id="GO:0044281">
    <property type="term" value="P:small molecule metabolic process"/>
    <property type="evidence" value="ECO:0007669"/>
    <property type="project" value="UniProtKB-ARBA"/>
</dbReference>
<dbReference type="InterPro" id="IPR016039">
    <property type="entry name" value="Thiolase-like"/>
</dbReference>
<evidence type="ECO:0000259" key="12">
    <source>
        <dbReference type="Pfam" id="PF02803"/>
    </source>
</evidence>
<evidence type="ECO:0000256" key="3">
    <source>
        <dbReference type="ARBA" id="ARBA00011881"/>
    </source>
</evidence>
<dbReference type="GO" id="GO:0042619">
    <property type="term" value="P:poly-hydroxybutyrate biosynthetic process"/>
    <property type="evidence" value="ECO:0007669"/>
    <property type="project" value="UniProtKB-KW"/>
</dbReference>
<evidence type="ECO:0000313" key="13">
    <source>
        <dbReference type="EMBL" id="MDA5401070.1"/>
    </source>
</evidence>
<comment type="similarity">
    <text evidence="2 10">Belongs to the thiolase-like superfamily. Thiolase family.</text>
</comment>
<evidence type="ECO:0000256" key="1">
    <source>
        <dbReference type="ARBA" id="ARBA00004683"/>
    </source>
</evidence>
<dbReference type="EMBL" id="JAPJZI010000001">
    <property type="protein sequence ID" value="MDA5401070.1"/>
    <property type="molecule type" value="Genomic_DNA"/>
</dbReference>
<comment type="caution">
    <text evidence="13">The sequence shown here is derived from an EMBL/GenBank/DDBJ whole genome shotgun (WGS) entry which is preliminary data.</text>
</comment>
<dbReference type="Pfam" id="PF02803">
    <property type="entry name" value="Thiolase_C"/>
    <property type="match status" value="1"/>
</dbReference>
<dbReference type="RefSeq" id="WP_267992880.1">
    <property type="nucleotide sequence ID" value="NZ_JAPJZI010000001.1"/>
</dbReference>
<feature type="active site" description="Acyl-thioester intermediate" evidence="9">
    <location>
        <position position="88"/>
    </location>
</feature>
<dbReference type="CDD" id="cd00751">
    <property type="entry name" value="thiolase"/>
    <property type="match status" value="1"/>
</dbReference>
<protein>
    <recommendedName>
        <fullName evidence="8">Beta-ketothiolase</fullName>
    </recommendedName>
</protein>
<dbReference type="Gene3D" id="3.40.47.10">
    <property type="match status" value="2"/>
</dbReference>
<comment type="subunit">
    <text evidence="3">Homotetramer.</text>
</comment>
<dbReference type="PIRSF" id="PIRSF000429">
    <property type="entry name" value="Ac-CoA_Ac_transf"/>
    <property type="match status" value="1"/>
</dbReference>
<feature type="domain" description="Thiolase C-terminal" evidence="12">
    <location>
        <begin position="269"/>
        <end position="390"/>
    </location>
</feature>
<dbReference type="InterPro" id="IPR020613">
    <property type="entry name" value="Thiolase_CS"/>
</dbReference>
<evidence type="ECO:0000256" key="6">
    <source>
        <dbReference type="ARBA" id="ARBA00023315"/>
    </source>
</evidence>
<dbReference type="InterPro" id="IPR020610">
    <property type="entry name" value="Thiolase_AS"/>
</dbReference>
<evidence type="ECO:0000256" key="10">
    <source>
        <dbReference type="RuleBase" id="RU003557"/>
    </source>
</evidence>
<name>A0A9X3UMT2_9HYPH</name>
<evidence type="ECO:0000256" key="4">
    <source>
        <dbReference type="ARBA" id="ARBA00022679"/>
    </source>
</evidence>
<dbReference type="Pfam" id="PF00108">
    <property type="entry name" value="Thiolase_N"/>
    <property type="match status" value="1"/>
</dbReference>
<dbReference type="PROSITE" id="PS00099">
    <property type="entry name" value="THIOLASE_3"/>
    <property type="match status" value="1"/>
</dbReference>
<dbReference type="GO" id="GO:0003988">
    <property type="term" value="F:acetyl-CoA C-acyltransferase activity"/>
    <property type="evidence" value="ECO:0007669"/>
    <property type="project" value="UniProtKB-ARBA"/>
</dbReference>
<evidence type="ECO:0000256" key="2">
    <source>
        <dbReference type="ARBA" id="ARBA00010982"/>
    </source>
</evidence>